<dbReference type="STRING" id="1577791.Mpt1_c02050"/>
<dbReference type="AlphaFoldDB" id="A0A0A7LAG2"/>
<accession>A0A0A7LAG2</accession>
<sequence length="57" mass="6471">MPFIAIIILLKLEMANFNMRGGGKLVLISIDDMETCRYQYAGCVKDDKVFFNGDHIT</sequence>
<reference evidence="1 2" key="1">
    <citation type="journal article" date="2014" name="Appl. Environ. Microbiol.">
        <title>Comparative Genome Analysis of 'Candidatus Methanoplasma termitum' Indicates a New Mode of Energy Metabolism in the Seventh Order of Methanogens.</title>
        <authorList>
            <person name="Lang K."/>
            <person name="Schuldes J."/>
            <person name="Klingl A."/>
            <person name="Poehlein A."/>
            <person name="Daniel R."/>
            <person name="Brune A."/>
        </authorList>
    </citation>
    <scope>NUCLEOTIDE SEQUENCE [LARGE SCALE GENOMIC DNA]</scope>
    <source>
        <strain evidence="2">Mpt1</strain>
    </source>
</reference>
<protein>
    <submittedName>
        <fullName evidence="1">Uncharacterized protein</fullName>
    </submittedName>
</protein>
<name>A0A0A7LAG2_9ARCH</name>
<evidence type="ECO:0000313" key="2">
    <source>
        <dbReference type="Proteomes" id="UP000030787"/>
    </source>
</evidence>
<gene>
    <name evidence="1" type="ORF">Mpt1_c02050</name>
</gene>
<dbReference type="HOGENOM" id="CLU_2985477_0_0_2"/>
<dbReference type="EMBL" id="CP010070">
    <property type="protein sequence ID" value="AIZ56105.1"/>
    <property type="molecule type" value="Genomic_DNA"/>
</dbReference>
<dbReference type="KEGG" id="mear:Mpt1_c02050"/>
<proteinExistence type="predicted"/>
<evidence type="ECO:0000313" key="1">
    <source>
        <dbReference type="EMBL" id="AIZ56105.1"/>
    </source>
</evidence>
<dbReference type="Proteomes" id="UP000030787">
    <property type="component" value="Chromosome"/>
</dbReference>
<keyword evidence="2" id="KW-1185">Reference proteome</keyword>
<organism evidence="1 2">
    <name type="scientific">Candidatus Methanoplasma termitum</name>
    <dbReference type="NCBI Taxonomy" id="1577791"/>
    <lineage>
        <taxon>Archaea</taxon>
        <taxon>Methanobacteriati</taxon>
        <taxon>Thermoplasmatota</taxon>
        <taxon>Thermoplasmata</taxon>
        <taxon>Methanomassiliicoccales</taxon>
        <taxon>Methanomassiliicoccaceae</taxon>
        <taxon>Candidatus Methanoplasma</taxon>
    </lineage>
</organism>